<protein>
    <submittedName>
        <fullName evidence="1">BEACH-type PH domain-containing protein</fullName>
    </submittedName>
</protein>
<evidence type="ECO:0000313" key="1">
    <source>
        <dbReference type="WBParaSite" id="GPUH_0002555601-mRNA-1"/>
    </source>
</evidence>
<dbReference type="WBParaSite" id="GPUH_0002555601-mRNA-1">
    <property type="protein sequence ID" value="GPUH_0002555601-mRNA-1"/>
    <property type="gene ID" value="GPUH_0002555601"/>
</dbReference>
<reference evidence="1" key="1">
    <citation type="submission" date="2016-06" db="UniProtKB">
        <authorList>
            <consortium name="WormBaseParasite"/>
        </authorList>
    </citation>
    <scope>IDENTIFICATION</scope>
</reference>
<name>A0A183EX35_9BILA</name>
<sequence length="52" mass="5955">LYYQDSNLEEIPIVSLIRDLPMIEDGAVEYPSATVQPHTSSRIETQKQFALF</sequence>
<accession>A0A183EX35</accession>
<organism evidence="1">
    <name type="scientific">Gongylonema pulchrum</name>
    <dbReference type="NCBI Taxonomy" id="637853"/>
    <lineage>
        <taxon>Eukaryota</taxon>
        <taxon>Metazoa</taxon>
        <taxon>Ecdysozoa</taxon>
        <taxon>Nematoda</taxon>
        <taxon>Chromadorea</taxon>
        <taxon>Rhabditida</taxon>
        <taxon>Spirurina</taxon>
        <taxon>Spiruromorpha</taxon>
        <taxon>Spiruroidea</taxon>
        <taxon>Gongylonematidae</taxon>
        <taxon>Gongylonema</taxon>
    </lineage>
</organism>
<proteinExistence type="predicted"/>
<dbReference type="AlphaFoldDB" id="A0A183EX35"/>